<organism evidence="1">
    <name type="scientific">Arundo donax</name>
    <name type="common">Giant reed</name>
    <name type="synonym">Donax arundinaceus</name>
    <dbReference type="NCBI Taxonomy" id="35708"/>
    <lineage>
        <taxon>Eukaryota</taxon>
        <taxon>Viridiplantae</taxon>
        <taxon>Streptophyta</taxon>
        <taxon>Embryophyta</taxon>
        <taxon>Tracheophyta</taxon>
        <taxon>Spermatophyta</taxon>
        <taxon>Magnoliopsida</taxon>
        <taxon>Liliopsida</taxon>
        <taxon>Poales</taxon>
        <taxon>Poaceae</taxon>
        <taxon>PACMAD clade</taxon>
        <taxon>Arundinoideae</taxon>
        <taxon>Arundineae</taxon>
        <taxon>Arundo</taxon>
    </lineage>
</organism>
<evidence type="ECO:0000313" key="1">
    <source>
        <dbReference type="EMBL" id="JAD26328.1"/>
    </source>
</evidence>
<reference evidence="1" key="2">
    <citation type="journal article" date="2015" name="Data Brief">
        <title>Shoot transcriptome of the giant reed, Arundo donax.</title>
        <authorList>
            <person name="Barrero R.A."/>
            <person name="Guerrero F.D."/>
            <person name="Moolhuijzen P."/>
            <person name="Goolsby J.A."/>
            <person name="Tidwell J."/>
            <person name="Bellgard S.E."/>
            <person name="Bellgard M.I."/>
        </authorList>
    </citation>
    <scope>NUCLEOTIDE SEQUENCE</scope>
    <source>
        <tissue evidence="1">Shoot tissue taken approximately 20 cm above the soil surface</tissue>
    </source>
</reference>
<dbReference type="AlphaFoldDB" id="A0A0A8YLB8"/>
<name>A0A0A8YLB8_ARUDO</name>
<sequence length="39" mass="4545">MNYSYFEGDKIQCAQGSKKTPRIAYQMQLLFLVCLNTLQ</sequence>
<accession>A0A0A8YLB8</accession>
<protein>
    <submittedName>
        <fullName evidence="1">Uncharacterized protein</fullName>
    </submittedName>
</protein>
<proteinExistence type="predicted"/>
<dbReference type="EMBL" id="GBRH01271567">
    <property type="protein sequence ID" value="JAD26328.1"/>
    <property type="molecule type" value="Transcribed_RNA"/>
</dbReference>
<reference evidence="1" key="1">
    <citation type="submission" date="2014-09" db="EMBL/GenBank/DDBJ databases">
        <authorList>
            <person name="Magalhaes I.L.F."/>
            <person name="Oliveira U."/>
            <person name="Santos F.R."/>
            <person name="Vidigal T.H.D.A."/>
            <person name="Brescovit A.D."/>
            <person name="Santos A.J."/>
        </authorList>
    </citation>
    <scope>NUCLEOTIDE SEQUENCE</scope>
    <source>
        <tissue evidence="1">Shoot tissue taken approximately 20 cm above the soil surface</tissue>
    </source>
</reference>